<dbReference type="RefSeq" id="WP_378588948.1">
    <property type="nucleotide sequence ID" value="NZ_JBHSKD010000007.1"/>
</dbReference>
<reference evidence="6" key="1">
    <citation type="journal article" date="2019" name="Int. J. Syst. Evol. Microbiol.">
        <title>The Global Catalogue of Microorganisms (GCM) 10K type strain sequencing project: providing services to taxonomists for standard genome sequencing and annotation.</title>
        <authorList>
            <consortium name="The Broad Institute Genomics Platform"/>
            <consortium name="The Broad Institute Genome Sequencing Center for Infectious Disease"/>
            <person name="Wu L."/>
            <person name="Ma J."/>
        </authorList>
    </citation>
    <scope>NUCLEOTIDE SEQUENCE [LARGE SCALE GENOMIC DNA]</scope>
    <source>
        <strain evidence="6">DFY41</strain>
    </source>
</reference>
<proteinExistence type="predicted"/>
<dbReference type="Gene3D" id="1.10.3630.10">
    <property type="entry name" value="yeast vps74-n-term truncation variant domain like"/>
    <property type="match status" value="1"/>
</dbReference>
<protein>
    <submittedName>
        <fullName evidence="5">GPP34 family phosphoprotein</fullName>
    </submittedName>
</protein>
<dbReference type="PANTHER" id="PTHR12704:SF2">
    <property type="entry name" value="GOLGI PHOSPHOPROTEIN 3 HOMOLOG SAURON"/>
    <property type="match status" value="1"/>
</dbReference>
<dbReference type="Proteomes" id="UP001596087">
    <property type="component" value="Unassembled WGS sequence"/>
</dbReference>
<evidence type="ECO:0000256" key="2">
    <source>
        <dbReference type="ARBA" id="ARBA00023034"/>
    </source>
</evidence>
<dbReference type="Pfam" id="PF05719">
    <property type="entry name" value="GPP34"/>
    <property type="match status" value="1"/>
</dbReference>
<keyword evidence="2" id="KW-0333">Golgi apparatus</keyword>
<dbReference type="PANTHER" id="PTHR12704">
    <property type="entry name" value="TRANS-GOLGI PROTEIN GMX33"/>
    <property type="match status" value="1"/>
</dbReference>
<keyword evidence="4" id="KW-0472">Membrane</keyword>
<comment type="subcellular location">
    <subcellularLocation>
        <location evidence="1">Golgi apparatus membrane</location>
        <topology evidence="1">Peripheral membrane protein</topology>
        <orientation evidence="1">Cytoplasmic side</orientation>
    </subcellularLocation>
</comment>
<keyword evidence="6" id="KW-1185">Reference proteome</keyword>
<evidence type="ECO:0000256" key="4">
    <source>
        <dbReference type="ARBA" id="ARBA00023136"/>
    </source>
</evidence>
<name>A0ABW0BHR5_9ACTN</name>
<accession>A0ABW0BHR5</accession>
<organism evidence="5 6">
    <name type="scientific">Nocardioides taihuensis</name>
    <dbReference type="NCBI Taxonomy" id="1835606"/>
    <lineage>
        <taxon>Bacteria</taxon>
        <taxon>Bacillati</taxon>
        <taxon>Actinomycetota</taxon>
        <taxon>Actinomycetes</taxon>
        <taxon>Propionibacteriales</taxon>
        <taxon>Nocardioidaceae</taxon>
        <taxon>Nocardioides</taxon>
    </lineage>
</organism>
<dbReference type="EMBL" id="JBHSKD010000007">
    <property type="protein sequence ID" value="MFC5176547.1"/>
    <property type="molecule type" value="Genomic_DNA"/>
</dbReference>
<comment type="caution">
    <text evidence="5">The sequence shown here is derived from an EMBL/GenBank/DDBJ whole genome shotgun (WGS) entry which is preliminary data.</text>
</comment>
<gene>
    <name evidence="5" type="ORF">ACFPGP_07675</name>
</gene>
<dbReference type="InterPro" id="IPR008628">
    <property type="entry name" value="GPP34-like"/>
</dbReference>
<evidence type="ECO:0000256" key="1">
    <source>
        <dbReference type="ARBA" id="ARBA00004255"/>
    </source>
</evidence>
<evidence type="ECO:0000256" key="3">
    <source>
        <dbReference type="ARBA" id="ARBA00023121"/>
    </source>
</evidence>
<keyword evidence="3" id="KW-0446">Lipid-binding</keyword>
<evidence type="ECO:0000313" key="6">
    <source>
        <dbReference type="Proteomes" id="UP001596087"/>
    </source>
</evidence>
<sequence>MLLAEDLLLLLTDDETGKLAASGTEVDVALGGALLVELALKGRVDVAGANDRVREGRLVVRNPDPTGDGELDEALTLVVEREGKKPQSVVTRLGKRARVRLYQRLVERGVLRVEADRILGIFPTHRWPSNDAAHESSVRTALLTALREGAAAEARTGALISLLHALNAVHKTVAPDSLGLSETELEASAKRIAEGDWAAKAVRQAIDSINAAVIAATSSAVIVGGGGGSS</sequence>
<dbReference type="InterPro" id="IPR038261">
    <property type="entry name" value="GPP34-like_sf"/>
</dbReference>
<evidence type="ECO:0000313" key="5">
    <source>
        <dbReference type="EMBL" id="MFC5176547.1"/>
    </source>
</evidence>